<reference evidence="2" key="1">
    <citation type="journal article" date="2014" name="Front. Microbiol.">
        <title>High frequency of phylogenetically diverse reductive dehalogenase-homologous genes in deep subseafloor sedimentary metagenomes.</title>
        <authorList>
            <person name="Kawai M."/>
            <person name="Futagami T."/>
            <person name="Toyoda A."/>
            <person name="Takaki Y."/>
            <person name="Nishi S."/>
            <person name="Hori S."/>
            <person name="Arai W."/>
            <person name="Tsubouchi T."/>
            <person name="Morono Y."/>
            <person name="Uchiyama I."/>
            <person name="Ito T."/>
            <person name="Fujiyama A."/>
            <person name="Inagaki F."/>
            <person name="Takami H."/>
        </authorList>
    </citation>
    <scope>NUCLEOTIDE SEQUENCE</scope>
    <source>
        <strain evidence="2">Expedition CK06-06</strain>
    </source>
</reference>
<dbReference type="InterPro" id="IPR038765">
    <property type="entry name" value="Papain-like_cys_pep_sf"/>
</dbReference>
<organism evidence="2">
    <name type="scientific">marine sediment metagenome</name>
    <dbReference type="NCBI Taxonomy" id="412755"/>
    <lineage>
        <taxon>unclassified sequences</taxon>
        <taxon>metagenomes</taxon>
        <taxon>ecological metagenomes</taxon>
    </lineage>
</organism>
<dbReference type="SMART" id="SM00460">
    <property type="entry name" value="TGc"/>
    <property type="match status" value="1"/>
</dbReference>
<protein>
    <recommendedName>
        <fullName evidence="1">Transglutaminase-like domain-containing protein</fullName>
    </recommendedName>
</protein>
<dbReference type="Gene3D" id="3.10.620.30">
    <property type="match status" value="1"/>
</dbReference>
<dbReference type="SUPFAM" id="SSF54001">
    <property type="entry name" value="Cysteine proteinases"/>
    <property type="match status" value="1"/>
</dbReference>
<comment type="caution">
    <text evidence="2">The sequence shown here is derived from an EMBL/GenBank/DDBJ whole genome shotgun (WGS) entry which is preliminary data.</text>
</comment>
<dbReference type="InterPro" id="IPR002931">
    <property type="entry name" value="Transglutaminase-like"/>
</dbReference>
<accession>X1LKI5</accession>
<feature type="domain" description="Transglutaminase-like" evidence="1">
    <location>
        <begin position="7"/>
        <end position="68"/>
    </location>
</feature>
<dbReference type="EMBL" id="BARV01022403">
    <property type="protein sequence ID" value="GAI19887.1"/>
    <property type="molecule type" value="Genomic_DNA"/>
</dbReference>
<sequence>MGALKALNSKNPVVCMEFTDLFIALCRAAGIPVREVNGYAHTNNPKLRPLSLTLDVLHAWPEYYDENK</sequence>
<dbReference type="Pfam" id="PF01841">
    <property type="entry name" value="Transglut_core"/>
    <property type="match status" value="1"/>
</dbReference>
<feature type="non-terminal residue" evidence="2">
    <location>
        <position position="68"/>
    </location>
</feature>
<dbReference type="AlphaFoldDB" id="X1LKI5"/>
<evidence type="ECO:0000259" key="1">
    <source>
        <dbReference type="SMART" id="SM00460"/>
    </source>
</evidence>
<proteinExistence type="predicted"/>
<gene>
    <name evidence="2" type="ORF">S06H3_36951</name>
</gene>
<evidence type="ECO:0000313" key="2">
    <source>
        <dbReference type="EMBL" id="GAI19887.1"/>
    </source>
</evidence>
<name>X1LKI5_9ZZZZ</name>